<feature type="signal peptide" evidence="5">
    <location>
        <begin position="1"/>
        <end position="21"/>
    </location>
</feature>
<dbReference type="SUPFAM" id="SSF48452">
    <property type="entry name" value="TPR-like"/>
    <property type="match status" value="1"/>
</dbReference>
<dbReference type="SMART" id="SM00028">
    <property type="entry name" value="TPR"/>
    <property type="match status" value="3"/>
</dbReference>
<feature type="chain" id="PRO_5038045313" evidence="5">
    <location>
        <begin position="22"/>
        <end position="505"/>
    </location>
</feature>
<dbReference type="AlphaFoldDB" id="A0A975F0E4"/>
<evidence type="ECO:0000256" key="2">
    <source>
        <dbReference type="ARBA" id="ARBA00022803"/>
    </source>
</evidence>
<gene>
    <name evidence="6" type="ORF">HRI96_07025</name>
</gene>
<reference evidence="6" key="2">
    <citation type="journal article" date="2021" name="Microbiol. Resour. Announc.">
        <title>Complete Genome Sequences of Three Human Oral Treponema parvum Isolates.</title>
        <authorList>
            <person name="Zeng H."/>
            <person name="Watt R.M."/>
        </authorList>
    </citation>
    <scope>NUCLEOTIDE SEQUENCE</scope>
    <source>
        <strain evidence="6">ATCC 700773</strain>
    </source>
</reference>
<dbReference type="Gene3D" id="1.25.40.10">
    <property type="entry name" value="Tetratricopeptide repeat domain"/>
    <property type="match status" value="2"/>
</dbReference>
<keyword evidence="1" id="KW-0677">Repeat</keyword>
<keyword evidence="5" id="KW-0732">Signal</keyword>
<evidence type="ECO:0000313" key="7">
    <source>
        <dbReference type="Proteomes" id="UP000671995"/>
    </source>
</evidence>
<dbReference type="RefSeq" id="WP_210116679.1">
    <property type="nucleotide sequence ID" value="NZ_CP054257.1"/>
</dbReference>
<dbReference type="Pfam" id="PF13432">
    <property type="entry name" value="TPR_16"/>
    <property type="match status" value="1"/>
</dbReference>
<organism evidence="6 7">
    <name type="scientific">Treponema parvum</name>
    <dbReference type="NCBI Taxonomy" id="138851"/>
    <lineage>
        <taxon>Bacteria</taxon>
        <taxon>Pseudomonadati</taxon>
        <taxon>Spirochaetota</taxon>
        <taxon>Spirochaetia</taxon>
        <taxon>Spirochaetales</taxon>
        <taxon>Treponemataceae</taxon>
        <taxon>Treponema</taxon>
    </lineage>
</organism>
<feature type="compositionally biased region" description="Acidic residues" evidence="4">
    <location>
        <begin position="332"/>
        <end position="343"/>
    </location>
</feature>
<dbReference type="Proteomes" id="UP000671995">
    <property type="component" value="Chromosome"/>
</dbReference>
<feature type="repeat" description="TPR" evidence="3">
    <location>
        <begin position="57"/>
        <end position="90"/>
    </location>
</feature>
<dbReference type="EMBL" id="CP054257">
    <property type="protein sequence ID" value="QTQ11965.1"/>
    <property type="molecule type" value="Genomic_DNA"/>
</dbReference>
<feature type="region of interest" description="Disordered" evidence="4">
    <location>
        <begin position="273"/>
        <end position="385"/>
    </location>
</feature>
<accession>A0A975F0E4</accession>
<evidence type="ECO:0000313" key="6">
    <source>
        <dbReference type="EMBL" id="QTQ11965.1"/>
    </source>
</evidence>
<name>A0A975F0E4_9SPIR</name>
<evidence type="ECO:0000256" key="4">
    <source>
        <dbReference type="SAM" id="MobiDB-lite"/>
    </source>
</evidence>
<dbReference type="InterPro" id="IPR019734">
    <property type="entry name" value="TPR_rpt"/>
</dbReference>
<proteinExistence type="predicted"/>
<protein>
    <submittedName>
        <fullName evidence="6">Tetratricopeptide repeat protein</fullName>
    </submittedName>
</protein>
<dbReference type="PROSITE" id="PS50005">
    <property type="entry name" value="TPR"/>
    <property type="match status" value="2"/>
</dbReference>
<feature type="compositionally biased region" description="Polar residues" evidence="4">
    <location>
        <begin position="311"/>
        <end position="324"/>
    </location>
</feature>
<feature type="repeat" description="TPR" evidence="3">
    <location>
        <begin position="92"/>
        <end position="125"/>
    </location>
</feature>
<evidence type="ECO:0000256" key="5">
    <source>
        <dbReference type="SAM" id="SignalP"/>
    </source>
</evidence>
<dbReference type="PANTHER" id="PTHR44858:SF1">
    <property type="entry name" value="UDP-N-ACETYLGLUCOSAMINE--PEPTIDE N-ACETYLGLUCOSAMINYLTRANSFERASE SPINDLY-RELATED"/>
    <property type="match status" value="1"/>
</dbReference>
<evidence type="ECO:0000256" key="1">
    <source>
        <dbReference type="ARBA" id="ARBA00022737"/>
    </source>
</evidence>
<keyword evidence="2 3" id="KW-0802">TPR repeat</keyword>
<reference evidence="6" key="1">
    <citation type="submission" date="2020-05" db="EMBL/GenBank/DDBJ databases">
        <authorList>
            <person name="Zeng H."/>
            <person name="Chan Y.K."/>
            <person name="Watt R.M."/>
        </authorList>
    </citation>
    <scope>NUCLEOTIDE SEQUENCE</scope>
    <source>
        <strain evidence="6">ATCC 700773</strain>
    </source>
</reference>
<sequence>MKCKYAIFAVFFCAAACVICAQDGAAKSEGEKLFRLNKPEAAILVLEKEIEKPGSDPVLYNYLGICYYQTEKYSQALAVFQRALLLPGSDQYTLNLNAGNASFALKDYEGALQYFNAACTLQPESAAPVLNRANTLLKLKRWGDAKASYENFIKLESGNEQTPKIKELIELLEQQIEKDRLAQEALAAQTEMLPGELAILLADSGQNVEFEPVHEGLNAEPSTPRLYEPVAPEVNDASGLSKDTSSSVISEPVETEQLASDMEKILLGLAKADAAETAGDHSRPEEEKNSANTEIIGDQDGILLPELLSGGSDQKNADGSSFPENSVPPDGAAEEGPLEDEDILLPGYPQKPKGDVSEQQDPLQRQGRASAEKSGMISSSEPNAAPQAINCSVEVLTKKFTPDGDGVDDIAEFALFYSGASEKADKWELTIKDKDGKTLKTFGSGGAVPEKILWDGSGDGGERVIKSSEKYGVFLNIIPDPEDAQRFGVKAVSDSSELYTGVMNR</sequence>
<dbReference type="PANTHER" id="PTHR44858">
    <property type="entry name" value="TETRATRICOPEPTIDE REPEAT PROTEIN 6"/>
    <property type="match status" value="1"/>
</dbReference>
<evidence type="ECO:0000256" key="3">
    <source>
        <dbReference type="PROSITE-ProRule" id="PRU00339"/>
    </source>
</evidence>
<dbReference type="InterPro" id="IPR011990">
    <property type="entry name" value="TPR-like_helical_dom_sf"/>
</dbReference>
<dbReference type="InterPro" id="IPR050498">
    <property type="entry name" value="Ycf3"/>
</dbReference>
<feature type="compositionally biased region" description="Basic and acidic residues" evidence="4">
    <location>
        <begin position="278"/>
        <end position="289"/>
    </location>
</feature>